<proteinExistence type="predicted"/>
<sequence>MYCFNFSPLCGRRFLCCQLSPHYPSLPLFAPLAFSLAVIKSCRPYMNLSYATCTWPPLHDCPQSRQRSMAK</sequence>
<protein>
    <submittedName>
        <fullName evidence="1">Uncharacterized protein</fullName>
    </submittedName>
</protein>
<dbReference type="AlphaFoldDB" id="A0A2P2PRF6"/>
<accession>A0A2P2PRF6</accession>
<dbReference type="EMBL" id="GGEC01076834">
    <property type="protein sequence ID" value="MBX57318.1"/>
    <property type="molecule type" value="Transcribed_RNA"/>
</dbReference>
<reference evidence="1" key="1">
    <citation type="submission" date="2018-02" db="EMBL/GenBank/DDBJ databases">
        <title>Rhizophora mucronata_Transcriptome.</title>
        <authorList>
            <person name="Meera S.P."/>
            <person name="Sreeshan A."/>
            <person name="Augustine A."/>
        </authorList>
    </citation>
    <scope>NUCLEOTIDE SEQUENCE</scope>
    <source>
        <tissue evidence="1">Leaf</tissue>
    </source>
</reference>
<organism evidence="1">
    <name type="scientific">Rhizophora mucronata</name>
    <name type="common">Asiatic mangrove</name>
    <dbReference type="NCBI Taxonomy" id="61149"/>
    <lineage>
        <taxon>Eukaryota</taxon>
        <taxon>Viridiplantae</taxon>
        <taxon>Streptophyta</taxon>
        <taxon>Embryophyta</taxon>
        <taxon>Tracheophyta</taxon>
        <taxon>Spermatophyta</taxon>
        <taxon>Magnoliopsida</taxon>
        <taxon>eudicotyledons</taxon>
        <taxon>Gunneridae</taxon>
        <taxon>Pentapetalae</taxon>
        <taxon>rosids</taxon>
        <taxon>fabids</taxon>
        <taxon>Malpighiales</taxon>
        <taxon>Rhizophoraceae</taxon>
        <taxon>Rhizophora</taxon>
    </lineage>
</organism>
<name>A0A2P2PRF6_RHIMU</name>
<evidence type="ECO:0000313" key="1">
    <source>
        <dbReference type="EMBL" id="MBX57318.1"/>
    </source>
</evidence>